<dbReference type="KEGG" id="nli:G3M70_15310"/>
<gene>
    <name evidence="2" type="ORF">G3M70_15310</name>
</gene>
<reference evidence="2 3" key="1">
    <citation type="submission" date="2020-02" db="EMBL/GenBank/DDBJ databases">
        <title>Genomic and physiological characterization of two novel Nitrospinaceae genera.</title>
        <authorList>
            <person name="Mueller A.J."/>
            <person name="Jung M.-Y."/>
            <person name="Strachan C.R."/>
            <person name="Herbold C.W."/>
            <person name="Kirkegaard R.H."/>
            <person name="Daims H."/>
        </authorList>
    </citation>
    <scope>NUCLEOTIDE SEQUENCE [LARGE SCALE GENOMIC DNA]</scope>
    <source>
        <strain evidence="2">EB</strain>
    </source>
</reference>
<dbReference type="EMBL" id="CP048685">
    <property type="protein sequence ID" value="QPJ63167.1"/>
    <property type="molecule type" value="Genomic_DNA"/>
</dbReference>
<dbReference type="GO" id="GO:0006171">
    <property type="term" value="P:cAMP biosynthetic process"/>
    <property type="evidence" value="ECO:0007669"/>
    <property type="project" value="InterPro"/>
</dbReference>
<accession>A0A7T0BY91</accession>
<dbReference type="GO" id="GO:0004016">
    <property type="term" value="F:adenylate cyclase activity"/>
    <property type="evidence" value="ECO:0007669"/>
    <property type="project" value="InterPro"/>
</dbReference>
<feature type="domain" description="Adenylate cyclase class-I N-terminal" evidence="1">
    <location>
        <begin position="15"/>
        <end position="208"/>
    </location>
</feature>
<protein>
    <submittedName>
        <fullName evidence="2">Adenylate cyclase</fullName>
    </submittedName>
</protein>
<dbReference type="PANTHER" id="PTHR38760:SF1">
    <property type="entry name" value="ADENYLATE CYCLASE"/>
    <property type="match status" value="1"/>
</dbReference>
<sequence>MTADKSRFINELFNNRQLFIRYNRFKLDRINEILAFKDRRVFTLIPRLLHSNQEGLPGYIPGDIPQGISNYVLTPEILFTAEELFPDVVIRRNIELNPFIETVLLMGSIGSIAHTQKSDLDYTLLVHKDNVSSEQLDLFSKKLRLIEEWVWENHRLEIHFFVNDIEEVKQNIFGESDSESTGSALAKLLKEEMYRSLVIIAGKIPFWWIMPLETTDQQYDEACKMIRNYQTLLNPDEFVDIGNVEDISEGEFFGGSIWALIKSFKSPFKTLIKMGLLEEYMFRETRFNLLCHDIKKKVFSQESFEDIDPYLTLFLRSEAYFKEEKGFNELDALRTAFYIKVGTQVSAEDLDRRSRDQKKRILIDLIKKWDWPGSRLDHLNKYIDWQMMQKVALGDRINKILMSSYKMISEKNKSLGEGKTLITERDTHLLGRKLFSFFNKSNHKVESLFALIDGETGEKELTFLFHQKDPREKGEWYLIRGKSKAFLEQIPKENIIKKASTLPFLLAFTCFNNLFRPDSNLLLRSEHHQSIKEYDLRCILQELSNFLSQVDVANIPNEQLLMDAHVEQLYMILDFGNPLPAEVLKGSIKECQTSAQYSEFINLRVGRLRAVTVIYLTSWGELFCKTFGGLNCMHRAVAELGPQVTETEADKEDFLKVFIPGSRRDVMSLSWLNGYILKSLRVRTRDRSAGVKS</sequence>
<proteinExistence type="predicted"/>
<dbReference type="Pfam" id="PF12633">
    <property type="entry name" value="Adenyl_cycl_N"/>
    <property type="match status" value="1"/>
</dbReference>
<organism evidence="2 3">
    <name type="scientific">Candidatus Nitronauta litoralis</name>
    <dbReference type="NCBI Taxonomy" id="2705533"/>
    <lineage>
        <taxon>Bacteria</taxon>
        <taxon>Pseudomonadati</taxon>
        <taxon>Nitrospinota/Tectimicrobiota group</taxon>
        <taxon>Nitrospinota</taxon>
        <taxon>Nitrospinia</taxon>
        <taxon>Nitrospinales</taxon>
        <taxon>Nitrospinaceae</taxon>
        <taxon>Candidatus Nitronauta</taxon>
    </lineage>
</organism>
<evidence type="ECO:0000313" key="3">
    <source>
        <dbReference type="Proteomes" id="UP000594688"/>
    </source>
</evidence>
<name>A0A7T0BY91_9BACT</name>
<dbReference type="Pfam" id="PF01295">
    <property type="entry name" value="Adenylate_cycl"/>
    <property type="match status" value="1"/>
</dbReference>
<dbReference type="InterPro" id="IPR024685">
    <property type="entry name" value="Adenylate_cyclase_1_N"/>
</dbReference>
<evidence type="ECO:0000259" key="1">
    <source>
        <dbReference type="Pfam" id="PF12633"/>
    </source>
</evidence>
<dbReference type="AlphaFoldDB" id="A0A7T0BY91"/>
<dbReference type="PANTHER" id="PTHR38760">
    <property type="entry name" value="ADENYLATE CYCLASE"/>
    <property type="match status" value="1"/>
</dbReference>
<evidence type="ECO:0000313" key="2">
    <source>
        <dbReference type="EMBL" id="QPJ63167.1"/>
    </source>
</evidence>
<dbReference type="InterPro" id="IPR000274">
    <property type="entry name" value="Adenylate_cyclase_1"/>
</dbReference>
<dbReference type="Proteomes" id="UP000594688">
    <property type="component" value="Chromosome"/>
</dbReference>